<keyword evidence="5" id="KW-0028">Amino-acid biosynthesis</keyword>
<name>A0AAE0QGI1_9TELE</name>
<dbReference type="SUPFAM" id="SSF56752">
    <property type="entry name" value="D-aminoacid aminotransferase-like PLP-dependent enzymes"/>
    <property type="match status" value="1"/>
</dbReference>
<evidence type="ECO:0000256" key="2">
    <source>
        <dbReference type="ARBA" id="ARBA00009320"/>
    </source>
</evidence>
<dbReference type="AlphaFoldDB" id="A0AAE0QGI1"/>
<dbReference type="InterPro" id="IPR036038">
    <property type="entry name" value="Aminotransferase-like"/>
</dbReference>
<comment type="similarity">
    <text evidence="2">Belongs to the class-IV pyridoxal-phosphate-dependent aminotransferase family.</text>
</comment>
<evidence type="ECO:0000313" key="7">
    <source>
        <dbReference type="Proteomes" id="UP001274896"/>
    </source>
</evidence>
<dbReference type="Gene3D" id="3.20.10.10">
    <property type="entry name" value="D-amino Acid Aminotransferase, subunit A, domain 2"/>
    <property type="match status" value="1"/>
</dbReference>
<gene>
    <name evidence="6" type="ORF">QTP70_015316</name>
</gene>
<dbReference type="GO" id="GO:0009098">
    <property type="term" value="P:L-leucine biosynthetic process"/>
    <property type="evidence" value="ECO:0007669"/>
    <property type="project" value="TreeGrafter"/>
</dbReference>
<accession>A0AAE0QGI1</accession>
<evidence type="ECO:0000313" key="6">
    <source>
        <dbReference type="EMBL" id="KAK3520135.1"/>
    </source>
</evidence>
<evidence type="ECO:0000256" key="4">
    <source>
        <dbReference type="ARBA" id="ARBA00022898"/>
    </source>
</evidence>
<organism evidence="6 7">
    <name type="scientific">Hemibagrus guttatus</name>
    <dbReference type="NCBI Taxonomy" id="175788"/>
    <lineage>
        <taxon>Eukaryota</taxon>
        <taxon>Metazoa</taxon>
        <taxon>Chordata</taxon>
        <taxon>Craniata</taxon>
        <taxon>Vertebrata</taxon>
        <taxon>Euteleostomi</taxon>
        <taxon>Actinopterygii</taxon>
        <taxon>Neopterygii</taxon>
        <taxon>Teleostei</taxon>
        <taxon>Ostariophysi</taxon>
        <taxon>Siluriformes</taxon>
        <taxon>Bagridae</taxon>
        <taxon>Hemibagrus</taxon>
    </lineage>
</organism>
<dbReference type="EMBL" id="JAUCMX010000016">
    <property type="protein sequence ID" value="KAK3520135.1"/>
    <property type="molecule type" value="Genomic_DNA"/>
</dbReference>
<dbReference type="InterPro" id="IPR043132">
    <property type="entry name" value="BCAT-like_C"/>
</dbReference>
<dbReference type="GO" id="GO:0004084">
    <property type="term" value="F:branched-chain-amino-acid transaminase activity"/>
    <property type="evidence" value="ECO:0007669"/>
    <property type="project" value="UniProtKB-EC"/>
</dbReference>
<dbReference type="InterPro" id="IPR005786">
    <property type="entry name" value="B_amino_transII"/>
</dbReference>
<comment type="caution">
    <text evidence="6">The sequence shown here is derived from an EMBL/GenBank/DDBJ whole genome shotgun (WGS) entry which is preliminary data.</text>
</comment>
<proteinExistence type="inferred from homology"/>
<protein>
    <recommendedName>
        <fullName evidence="3">branched-chain-amino-acid transaminase</fullName>
        <ecNumber evidence="3">2.6.1.42</ecNumber>
    </recommendedName>
</protein>
<evidence type="ECO:0000256" key="1">
    <source>
        <dbReference type="ARBA" id="ARBA00001933"/>
    </source>
</evidence>
<dbReference type="PANTHER" id="PTHR11825:SF39">
    <property type="entry name" value="BRANCHED-CHAIN-AMINO-ACID AMINOTRANSFERASE, MITOCHONDRIAL"/>
    <property type="match status" value="1"/>
</dbReference>
<evidence type="ECO:0000256" key="5">
    <source>
        <dbReference type="ARBA" id="ARBA00023304"/>
    </source>
</evidence>
<evidence type="ECO:0000256" key="3">
    <source>
        <dbReference type="ARBA" id="ARBA00013053"/>
    </source>
</evidence>
<dbReference type="Proteomes" id="UP001274896">
    <property type="component" value="Unassembled WGS sequence"/>
</dbReference>
<keyword evidence="7" id="KW-1185">Reference proteome</keyword>
<keyword evidence="5" id="KW-0100">Branched-chain amino acid biosynthesis</keyword>
<dbReference type="GO" id="GO:0009099">
    <property type="term" value="P:L-valine biosynthetic process"/>
    <property type="evidence" value="ECO:0007669"/>
    <property type="project" value="TreeGrafter"/>
</dbReference>
<dbReference type="GO" id="GO:0005739">
    <property type="term" value="C:mitochondrion"/>
    <property type="evidence" value="ECO:0007669"/>
    <property type="project" value="TreeGrafter"/>
</dbReference>
<dbReference type="EC" id="2.6.1.42" evidence="3"/>
<reference evidence="6" key="1">
    <citation type="submission" date="2023-06" db="EMBL/GenBank/DDBJ databases">
        <title>Male Hemibagrus guttatus genome.</title>
        <authorList>
            <person name="Bian C."/>
        </authorList>
    </citation>
    <scope>NUCLEOTIDE SEQUENCE</scope>
    <source>
        <strain evidence="6">Male_cb2023</strain>
        <tissue evidence="6">Muscle</tissue>
    </source>
</reference>
<comment type="cofactor">
    <cofactor evidence="1">
        <name>pyridoxal 5'-phosphate</name>
        <dbReference type="ChEBI" id="CHEBI:597326"/>
    </cofactor>
</comment>
<sequence>MQGEFKVTERTVVMPELMEALNGGRVLEVFGAGTACVVCPVGSLRYKGQDYEIPTMKNGPELATRFYKELTDLQYGRTKRDWAPVIVPRLDAAFLQSPPRETRVLQTVRFPTFHAVASFRLALGVGTKKF</sequence>
<dbReference type="PANTHER" id="PTHR11825">
    <property type="entry name" value="SUBGROUP IIII AMINOTRANSFERASE"/>
    <property type="match status" value="1"/>
</dbReference>
<keyword evidence="4" id="KW-0663">Pyridoxal phosphate</keyword>